<accession>X0XK66</accession>
<name>X0XK66_9ZZZZ</name>
<gene>
    <name evidence="2" type="ORF">S01H1_81560</name>
</gene>
<comment type="caution">
    <text evidence="2">The sequence shown here is derived from an EMBL/GenBank/DDBJ whole genome shotgun (WGS) entry which is preliminary data.</text>
</comment>
<evidence type="ECO:0000256" key="1">
    <source>
        <dbReference type="SAM" id="MobiDB-lite"/>
    </source>
</evidence>
<feature type="non-terminal residue" evidence="2">
    <location>
        <position position="1"/>
    </location>
</feature>
<dbReference type="AlphaFoldDB" id="X0XK66"/>
<organism evidence="2">
    <name type="scientific">marine sediment metagenome</name>
    <dbReference type="NCBI Taxonomy" id="412755"/>
    <lineage>
        <taxon>unclassified sequences</taxon>
        <taxon>metagenomes</taxon>
        <taxon>ecological metagenomes</taxon>
    </lineage>
</organism>
<protein>
    <submittedName>
        <fullName evidence="2">Uncharacterized protein</fullName>
    </submittedName>
</protein>
<dbReference type="EMBL" id="BARS01055202">
    <property type="protein sequence ID" value="GAG43550.1"/>
    <property type="molecule type" value="Genomic_DNA"/>
</dbReference>
<feature type="compositionally biased region" description="Basic residues" evidence="1">
    <location>
        <begin position="10"/>
        <end position="20"/>
    </location>
</feature>
<proteinExistence type="predicted"/>
<sequence>RYREGPPGSKRARTTSRTKKSSGTWAPPPPKRPAAAWQEATAGKDISNPIAYHPKTTFELGQVIIHGKFGVGVVMGVKEGAKIIVVFEDDTKVLVHGRGR</sequence>
<reference evidence="2" key="1">
    <citation type="journal article" date="2014" name="Front. Microbiol.">
        <title>High frequency of phylogenetically diverse reductive dehalogenase-homologous genes in deep subseafloor sedimentary metagenomes.</title>
        <authorList>
            <person name="Kawai M."/>
            <person name="Futagami T."/>
            <person name="Toyoda A."/>
            <person name="Takaki Y."/>
            <person name="Nishi S."/>
            <person name="Hori S."/>
            <person name="Arai W."/>
            <person name="Tsubouchi T."/>
            <person name="Morono Y."/>
            <person name="Uchiyama I."/>
            <person name="Ito T."/>
            <person name="Fujiyama A."/>
            <person name="Inagaki F."/>
            <person name="Takami H."/>
        </authorList>
    </citation>
    <scope>NUCLEOTIDE SEQUENCE</scope>
    <source>
        <strain evidence="2">Expedition CK06-06</strain>
    </source>
</reference>
<evidence type="ECO:0000313" key="2">
    <source>
        <dbReference type="EMBL" id="GAG43550.1"/>
    </source>
</evidence>
<feature type="region of interest" description="Disordered" evidence="1">
    <location>
        <begin position="1"/>
        <end position="42"/>
    </location>
</feature>